<dbReference type="CDD" id="cd00171">
    <property type="entry name" value="Sec7"/>
    <property type="match status" value="1"/>
</dbReference>
<dbReference type="PANTHER" id="PTHR10663:SF388">
    <property type="entry name" value="GOLGI-SPECIFIC BREFELDIN A-RESISTANCE GUANINE NUCLEOTIDE EXCHANGE FACTOR 1"/>
    <property type="match status" value="1"/>
</dbReference>
<keyword evidence="3" id="KW-0813">Transport</keyword>
<dbReference type="InterPro" id="IPR035999">
    <property type="entry name" value="Sec7_dom_sf"/>
</dbReference>
<organism evidence="6 7">
    <name type="scientific">Dibothriocephalus latus</name>
    <name type="common">Fish tapeworm</name>
    <name type="synonym">Diphyllobothrium latum</name>
    <dbReference type="NCBI Taxonomy" id="60516"/>
    <lineage>
        <taxon>Eukaryota</taxon>
        <taxon>Metazoa</taxon>
        <taxon>Spiralia</taxon>
        <taxon>Lophotrochozoa</taxon>
        <taxon>Platyhelminthes</taxon>
        <taxon>Cestoda</taxon>
        <taxon>Eucestoda</taxon>
        <taxon>Diphyllobothriidea</taxon>
        <taxon>Diphyllobothriidae</taxon>
        <taxon>Dibothriocephalus</taxon>
    </lineage>
</organism>
<dbReference type="GO" id="GO:0032012">
    <property type="term" value="P:regulation of ARF protein signal transduction"/>
    <property type="evidence" value="ECO:0007669"/>
    <property type="project" value="InterPro"/>
</dbReference>
<evidence type="ECO:0000259" key="5">
    <source>
        <dbReference type="PROSITE" id="PS50190"/>
    </source>
</evidence>
<dbReference type="AlphaFoldDB" id="A0A3P7NQL6"/>
<reference evidence="6 7" key="1">
    <citation type="submission" date="2018-11" db="EMBL/GenBank/DDBJ databases">
        <authorList>
            <consortium name="Pathogen Informatics"/>
        </authorList>
    </citation>
    <scope>NUCLEOTIDE SEQUENCE [LARGE SCALE GENOMIC DNA]</scope>
</reference>
<dbReference type="GO" id="GO:0005085">
    <property type="term" value="F:guanyl-nucleotide exchange factor activity"/>
    <property type="evidence" value="ECO:0007669"/>
    <property type="project" value="InterPro"/>
</dbReference>
<dbReference type="GO" id="GO:0005794">
    <property type="term" value="C:Golgi apparatus"/>
    <property type="evidence" value="ECO:0007669"/>
    <property type="project" value="UniProtKB-SubCell"/>
</dbReference>
<accession>A0A3P7NQL6</accession>
<dbReference type="Gene3D" id="1.10.1000.11">
    <property type="entry name" value="Arf Nucleotide-binding Site Opener,domain 2"/>
    <property type="match status" value="1"/>
</dbReference>
<dbReference type="InterPro" id="IPR000904">
    <property type="entry name" value="Sec7_dom"/>
</dbReference>
<dbReference type="InterPro" id="IPR023394">
    <property type="entry name" value="Sec7_C_sf"/>
</dbReference>
<dbReference type="Proteomes" id="UP000281553">
    <property type="component" value="Unassembled WGS sequence"/>
</dbReference>
<name>A0A3P7NQL6_DIBLA</name>
<dbReference type="OrthoDB" id="10258608at2759"/>
<dbReference type="EMBL" id="UYRU01051588">
    <property type="protein sequence ID" value="VDN11499.1"/>
    <property type="molecule type" value="Genomic_DNA"/>
</dbReference>
<evidence type="ECO:0000256" key="1">
    <source>
        <dbReference type="ARBA" id="ARBA00004222"/>
    </source>
</evidence>
<dbReference type="PROSITE" id="PS50190">
    <property type="entry name" value="SEC7"/>
    <property type="match status" value="1"/>
</dbReference>
<keyword evidence="7" id="KW-1185">Reference proteome</keyword>
<protein>
    <recommendedName>
        <fullName evidence="5">SEC7 domain-containing protein</fullName>
    </recommendedName>
</protein>
<dbReference type="FunFam" id="1.10.1000.11:FF:000007">
    <property type="entry name" value="Golgi-specific brefeldin A-resistance guanine nucleotide exchange factor 1"/>
    <property type="match status" value="1"/>
</dbReference>
<proteinExistence type="predicted"/>
<evidence type="ECO:0000313" key="7">
    <source>
        <dbReference type="Proteomes" id="UP000281553"/>
    </source>
</evidence>
<dbReference type="SUPFAM" id="SSF48425">
    <property type="entry name" value="Sec7 domain"/>
    <property type="match status" value="1"/>
</dbReference>
<feature type="domain" description="SEC7" evidence="5">
    <location>
        <begin position="3"/>
        <end position="179"/>
    </location>
</feature>
<dbReference type="GO" id="GO:0016197">
    <property type="term" value="P:endosomal transport"/>
    <property type="evidence" value="ECO:0007669"/>
    <property type="project" value="UniProtKB-ARBA"/>
</dbReference>
<evidence type="ECO:0000313" key="6">
    <source>
        <dbReference type="EMBL" id="VDN11499.1"/>
    </source>
</evidence>
<sequence length="297" mass="33776">MIGSDRFNIKPKDGIAYLQRHGLLSDPLNPLQMAAFLSENPRLDKRTIGEFLSARKNSEILYAFVRHFNFGGTRIDEALRAYLEAFRIPGEAPLIQHLMEHFAEQWFQDNDAPFANADAAFTLSYAILMLNTDQHNPNSKRQNVPMTVHDFRKNLKGMNGGGDFEPELIEAIYQSIRNNEIVMPSEQTGTVRENYLWKCLVRRSEHSSFTQFLHIPPGSFDADLFTMIWGPSVSALSFIFDKTTEVEVQAKAICGFVRCASIAAHYRLVDYPEQLPLVFGRNRKAQLATRLVFALVS</sequence>
<evidence type="ECO:0000256" key="4">
    <source>
        <dbReference type="ARBA" id="ARBA00023034"/>
    </source>
</evidence>
<evidence type="ECO:0000256" key="2">
    <source>
        <dbReference type="ARBA" id="ARBA00004399"/>
    </source>
</evidence>
<keyword evidence="4" id="KW-0333">Golgi apparatus</keyword>
<dbReference type="PANTHER" id="PTHR10663">
    <property type="entry name" value="GUANYL-NUCLEOTIDE EXCHANGE FACTOR"/>
    <property type="match status" value="1"/>
</dbReference>
<dbReference type="GO" id="GO:0005793">
    <property type="term" value="C:endoplasmic reticulum-Golgi intermediate compartment"/>
    <property type="evidence" value="ECO:0007669"/>
    <property type="project" value="UniProtKB-SubCell"/>
</dbReference>
<dbReference type="Pfam" id="PF01369">
    <property type="entry name" value="Sec7"/>
    <property type="match status" value="1"/>
</dbReference>
<dbReference type="GO" id="GO:0010256">
    <property type="term" value="P:endomembrane system organization"/>
    <property type="evidence" value="ECO:0007669"/>
    <property type="project" value="UniProtKB-ARBA"/>
</dbReference>
<evidence type="ECO:0000256" key="3">
    <source>
        <dbReference type="ARBA" id="ARBA00022448"/>
    </source>
</evidence>
<comment type="subcellular location">
    <subcellularLocation>
        <location evidence="2">Endoplasmic reticulum-Golgi intermediate compartment</location>
    </subcellularLocation>
    <subcellularLocation>
        <location evidence="1">Golgi apparatus</location>
        <location evidence="1">cis-Golgi network</location>
    </subcellularLocation>
</comment>
<dbReference type="Gene3D" id="1.10.220.20">
    <property type="match status" value="1"/>
</dbReference>
<feature type="non-terminal residue" evidence="6">
    <location>
        <position position="297"/>
    </location>
</feature>
<gene>
    <name evidence="6" type="ORF">DILT_LOCUS7330</name>
</gene>
<dbReference type="SMART" id="SM00222">
    <property type="entry name" value="Sec7"/>
    <property type="match status" value="1"/>
</dbReference>